<comment type="caution">
    <text evidence="1">The sequence shown here is derived from an EMBL/GenBank/DDBJ whole genome shotgun (WGS) entry which is preliminary data.</text>
</comment>
<dbReference type="Pfam" id="PF25786">
    <property type="entry name" value="HEAT_GCN1_C"/>
    <property type="match status" value="1"/>
</dbReference>
<dbReference type="AlphaFoldDB" id="A0AAD3SSX4"/>
<gene>
    <name evidence="1" type="ORF">Nepgr_018090</name>
</gene>
<dbReference type="Proteomes" id="UP001279734">
    <property type="component" value="Unassembled WGS sequence"/>
</dbReference>
<reference evidence="1" key="1">
    <citation type="submission" date="2023-05" db="EMBL/GenBank/DDBJ databases">
        <title>Nepenthes gracilis genome sequencing.</title>
        <authorList>
            <person name="Fukushima K."/>
        </authorList>
    </citation>
    <scope>NUCLEOTIDE SEQUENCE</scope>
    <source>
        <strain evidence="1">SING2019-196</strain>
    </source>
</reference>
<name>A0AAD3SSX4_NEPGR</name>
<protein>
    <submittedName>
        <fullName evidence="1">Uncharacterized protein</fullName>
    </submittedName>
</protein>
<dbReference type="EMBL" id="BSYO01000016">
    <property type="protein sequence ID" value="GMH16249.1"/>
    <property type="molecule type" value="Genomic_DNA"/>
</dbReference>
<evidence type="ECO:0000313" key="2">
    <source>
        <dbReference type="Proteomes" id="UP001279734"/>
    </source>
</evidence>
<evidence type="ECO:0000313" key="1">
    <source>
        <dbReference type="EMBL" id="GMH16249.1"/>
    </source>
</evidence>
<organism evidence="1 2">
    <name type="scientific">Nepenthes gracilis</name>
    <name type="common">Slender pitcher plant</name>
    <dbReference type="NCBI Taxonomy" id="150966"/>
    <lineage>
        <taxon>Eukaryota</taxon>
        <taxon>Viridiplantae</taxon>
        <taxon>Streptophyta</taxon>
        <taxon>Embryophyta</taxon>
        <taxon>Tracheophyta</taxon>
        <taxon>Spermatophyta</taxon>
        <taxon>Magnoliopsida</taxon>
        <taxon>eudicotyledons</taxon>
        <taxon>Gunneridae</taxon>
        <taxon>Pentapetalae</taxon>
        <taxon>Caryophyllales</taxon>
        <taxon>Nepenthaceae</taxon>
        <taxon>Nepenthes</taxon>
    </lineage>
</organism>
<proteinExistence type="predicted"/>
<accession>A0AAD3SSX4</accession>
<sequence>MLPRKAKDNCSAFVYLFCGRASNALVFWLSSAANILGIISQAAAKVNPTAMVVQASIFGPGLAECLKDGNTLVRLAA</sequence>
<keyword evidence="2" id="KW-1185">Reference proteome</keyword>